<evidence type="ECO:0000313" key="13">
    <source>
        <dbReference type="Proteomes" id="UP000002019"/>
    </source>
</evidence>
<proteinExistence type="inferred from homology"/>
<dbReference type="SUPFAM" id="SSF52402">
    <property type="entry name" value="Adenine nucleotide alpha hydrolases-like"/>
    <property type="match status" value="1"/>
</dbReference>
<dbReference type="GO" id="GO:0005524">
    <property type="term" value="F:ATP binding"/>
    <property type="evidence" value="ECO:0007669"/>
    <property type="project" value="UniProtKB-KW"/>
</dbReference>
<dbReference type="NCBIfam" id="NF001138">
    <property type="entry name" value="PRK00143.1"/>
    <property type="match status" value="1"/>
</dbReference>
<dbReference type="FunFam" id="2.30.30.280:FF:000001">
    <property type="entry name" value="tRNA-specific 2-thiouridylase MnmA"/>
    <property type="match status" value="1"/>
</dbReference>
<keyword evidence="4 9" id="KW-0547">Nucleotide-binding</keyword>
<dbReference type="GO" id="GO:0002143">
    <property type="term" value="P:tRNA wobble position uridine thiolation"/>
    <property type="evidence" value="ECO:0007669"/>
    <property type="project" value="TreeGrafter"/>
</dbReference>
<comment type="subcellular location">
    <subcellularLocation>
        <location evidence="9">Cytoplasm</location>
    </subcellularLocation>
</comment>
<feature type="site" description="Interaction with tRNA" evidence="9">
    <location>
        <position position="136"/>
    </location>
</feature>
<dbReference type="NCBIfam" id="TIGR00420">
    <property type="entry name" value="trmU"/>
    <property type="match status" value="1"/>
</dbReference>
<reference evidence="12 13" key="1">
    <citation type="journal article" date="2008" name="J. Bacteriol.">
        <title>'Candidatus Cloacamonas acidaminovorans': genome sequence reconstruction provides a first glimpse of a new bacterial division.</title>
        <authorList>
            <person name="Pelletier E."/>
            <person name="Kreimeyer A."/>
            <person name="Bocs S."/>
            <person name="Rouy Z."/>
            <person name="Gyapay G."/>
            <person name="Chouari R."/>
            <person name="Riviere D."/>
            <person name="Ganesan A."/>
            <person name="Daegelen P."/>
            <person name="Sghir A."/>
            <person name="Cohen G.N."/>
            <person name="Medigue C."/>
            <person name="Weissenbach J."/>
            <person name="Le Paslier D."/>
        </authorList>
    </citation>
    <scope>NUCLEOTIDE SEQUENCE [LARGE SCALE GENOMIC DNA]</scope>
    <source>
        <strain evidence="13">Evry</strain>
    </source>
</reference>
<dbReference type="Pfam" id="PF20259">
    <property type="entry name" value="tRNA_Me_trans_M"/>
    <property type="match status" value="1"/>
</dbReference>
<dbReference type="Gene3D" id="2.40.30.10">
    <property type="entry name" value="Translation factors"/>
    <property type="match status" value="1"/>
</dbReference>
<dbReference type="EC" id="2.8.1.13" evidence="9"/>
<comment type="similarity">
    <text evidence="9">Belongs to the MnmA/TRMU family.</text>
</comment>
<dbReference type="HOGENOM" id="CLU_035188_1_0_0"/>
<feature type="active site" description="Nucleophile" evidence="9">
    <location>
        <position position="109"/>
    </location>
</feature>
<dbReference type="PANTHER" id="PTHR11933">
    <property type="entry name" value="TRNA 5-METHYLAMINOMETHYL-2-THIOURIDYLATE -METHYLTRANSFERASE"/>
    <property type="match status" value="1"/>
</dbReference>
<organism evidence="12 13">
    <name type="scientific">Cloacimonas acidaminovorans (strain Evry)</name>
    <dbReference type="NCBI Taxonomy" id="459349"/>
    <lineage>
        <taxon>Bacteria</taxon>
        <taxon>Pseudomonadati</taxon>
        <taxon>Candidatus Cloacimonadota</taxon>
        <taxon>Candidatus Cloacimonadia</taxon>
        <taxon>Candidatus Cloacimonadales</taxon>
        <taxon>Candidatus Cloacimonadaceae</taxon>
        <taxon>Candidatus Cloacimonas</taxon>
    </lineage>
</organism>
<dbReference type="RefSeq" id="WP_015424881.1">
    <property type="nucleotide sequence ID" value="NC_020449.1"/>
</dbReference>
<dbReference type="Gene3D" id="3.40.50.620">
    <property type="entry name" value="HUPs"/>
    <property type="match status" value="1"/>
</dbReference>
<dbReference type="GO" id="GO:0005737">
    <property type="term" value="C:cytoplasm"/>
    <property type="evidence" value="ECO:0007669"/>
    <property type="project" value="UniProtKB-SubCell"/>
</dbReference>
<feature type="site" description="Interaction with tRNA" evidence="9">
    <location>
        <position position="345"/>
    </location>
</feature>
<evidence type="ECO:0000259" key="10">
    <source>
        <dbReference type="Pfam" id="PF20258"/>
    </source>
</evidence>
<keyword evidence="9" id="KW-0963">Cytoplasm</keyword>
<feature type="region of interest" description="Interaction with tRNA" evidence="9">
    <location>
        <begin position="159"/>
        <end position="161"/>
    </location>
</feature>
<feature type="binding site" evidence="9">
    <location>
        <begin position="10"/>
        <end position="17"/>
    </location>
    <ligand>
        <name>ATP</name>
        <dbReference type="ChEBI" id="CHEBI:30616"/>
    </ligand>
</feature>
<dbReference type="PANTHER" id="PTHR11933:SF5">
    <property type="entry name" value="MITOCHONDRIAL TRNA-SPECIFIC 2-THIOURIDYLASE 1"/>
    <property type="match status" value="1"/>
</dbReference>
<protein>
    <recommendedName>
        <fullName evidence="9">tRNA-specific 2-thiouridylase MnmA</fullName>
        <ecNumber evidence="9">2.8.1.13</ecNumber>
    </recommendedName>
</protein>
<keyword evidence="5 9" id="KW-0067">ATP-binding</keyword>
<dbReference type="Pfam" id="PF03054">
    <property type="entry name" value="tRNA_Me_trans"/>
    <property type="match status" value="1"/>
</dbReference>
<name>B0VEY5_CLOAI</name>
<evidence type="ECO:0000256" key="7">
    <source>
        <dbReference type="ARBA" id="ARBA00023157"/>
    </source>
</evidence>
<dbReference type="Proteomes" id="UP000002019">
    <property type="component" value="Chromosome"/>
</dbReference>
<dbReference type="Gene3D" id="2.30.30.280">
    <property type="entry name" value="Adenine nucleotide alpha hydrolases-like domains"/>
    <property type="match status" value="1"/>
</dbReference>
<dbReference type="GO" id="GO:0032259">
    <property type="term" value="P:methylation"/>
    <property type="evidence" value="ECO:0007669"/>
    <property type="project" value="UniProtKB-KW"/>
</dbReference>
<dbReference type="EMBL" id="CU466930">
    <property type="protein sequence ID" value="CAO81023.1"/>
    <property type="molecule type" value="Genomic_DNA"/>
</dbReference>
<feature type="binding site" evidence="9">
    <location>
        <position position="36"/>
    </location>
    <ligand>
        <name>ATP</name>
        <dbReference type="ChEBI" id="CHEBI:30616"/>
    </ligand>
</feature>
<dbReference type="eggNOG" id="COG0482">
    <property type="taxonomic scope" value="Bacteria"/>
</dbReference>
<comment type="catalytic activity">
    <reaction evidence="8 9">
        <text>S-sulfanyl-L-cysteinyl-[protein] + uridine(34) in tRNA + AH2 + ATP = 2-thiouridine(34) in tRNA + L-cysteinyl-[protein] + A + AMP + diphosphate + H(+)</text>
        <dbReference type="Rhea" id="RHEA:47032"/>
        <dbReference type="Rhea" id="RHEA-COMP:10131"/>
        <dbReference type="Rhea" id="RHEA-COMP:11726"/>
        <dbReference type="Rhea" id="RHEA-COMP:11727"/>
        <dbReference type="Rhea" id="RHEA-COMP:11728"/>
        <dbReference type="ChEBI" id="CHEBI:13193"/>
        <dbReference type="ChEBI" id="CHEBI:15378"/>
        <dbReference type="ChEBI" id="CHEBI:17499"/>
        <dbReference type="ChEBI" id="CHEBI:29950"/>
        <dbReference type="ChEBI" id="CHEBI:30616"/>
        <dbReference type="ChEBI" id="CHEBI:33019"/>
        <dbReference type="ChEBI" id="CHEBI:61963"/>
        <dbReference type="ChEBI" id="CHEBI:65315"/>
        <dbReference type="ChEBI" id="CHEBI:87170"/>
        <dbReference type="ChEBI" id="CHEBI:456215"/>
        <dbReference type="EC" id="2.8.1.13"/>
    </reaction>
</comment>
<evidence type="ECO:0000256" key="8">
    <source>
        <dbReference type="ARBA" id="ARBA00051542"/>
    </source>
</evidence>
<dbReference type="KEGG" id="caci:CLOAM1161"/>
<comment type="function">
    <text evidence="9">Catalyzes the 2-thiolation of uridine at the wobble position (U34) of tRNA, leading to the formation of s(2)U34.</text>
</comment>
<keyword evidence="13" id="KW-1185">Reference proteome</keyword>
<dbReference type="Pfam" id="PF20258">
    <property type="entry name" value="tRNA_Me_trans_C"/>
    <property type="match status" value="1"/>
</dbReference>
<evidence type="ECO:0000256" key="9">
    <source>
        <dbReference type="HAMAP-Rule" id="MF_00144"/>
    </source>
</evidence>
<feature type="domain" description="tRNA-specific 2-thiouridylase MnmA-like central" evidence="11">
    <location>
        <begin position="224"/>
        <end position="278"/>
    </location>
</feature>
<keyword evidence="7" id="KW-1015">Disulfide bond</keyword>
<dbReference type="InterPro" id="IPR014729">
    <property type="entry name" value="Rossmann-like_a/b/a_fold"/>
</dbReference>
<dbReference type="GO" id="GO:0103016">
    <property type="term" value="F:tRNA-uridine 2-sulfurtransferase activity"/>
    <property type="evidence" value="ECO:0007669"/>
    <property type="project" value="UniProtKB-EC"/>
</dbReference>
<keyword evidence="6 9" id="KW-0694">RNA-binding</keyword>
<dbReference type="InterPro" id="IPR004506">
    <property type="entry name" value="MnmA-like"/>
</dbReference>
<keyword evidence="3 9" id="KW-0819">tRNA processing</keyword>
<evidence type="ECO:0000256" key="2">
    <source>
        <dbReference type="ARBA" id="ARBA00022679"/>
    </source>
</evidence>
<keyword evidence="2 9" id="KW-0808">Transferase</keyword>
<sequence length="382" mass="43192">MQKKTSVAVGISGGIDSAMTAYLLQESGYRVIGITMQTYDENIEMDKTLKSGCFGPAQEENILSASLLWRKLGIEHYIIPLQEEFRHKVIDYFCETYIKGKTPNPCLVCNAYIKFALLPEKAHSLGLEFDYFATGHYAKIGFNNTLKRYQIRKAKDANKDQSYFLAFLSQEQLAQTLFPLGDYTKQEIKKMAIGKGFTELVERKESQDFLQSSDLEVLFKPEDFNPGEIIDMQGKVIGKHKGIINYTIGQRRNLGISGMPEPYYVLQIDAENNRIVLGPKEYLFKKKCSATDMNWVSLPAPEKKFRAKAKIRQQHSPADCIVTPINDNTIEVVFKEPQLSITPGQGLVLYLDDLLLGGGFIAFSNNEDVETKDLEGFRRGES</sequence>
<dbReference type="GO" id="GO:0000049">
    <property type="term" value="F:tRNA binding"/>
    <property type="evidence" value="ECO:0007669"/>
    <property type="project" value="UniProtKB-KW"/>
</dbReference>
<evidence type="ECO:0000256" key="4">
    <source>
        <dbReference type="ARBA" id="ARBA00022741"/>
    </source>
</evidence>
<evidence type="ECO:0000259" key="11">
    <source>
        <dbReference type="Pfam" id="PF20259"/>
    </source>
</evidence>
<dbReference type="InterPro" id="IPR023382">
    <property type="entry name" value="MnmA-like_central_sf"/>
</dbReference>
<dbReference type="InterPro" id="IPR046885">
    <property type="entry name" value="MnmA-like_C"/>
</dbReference>
<dbReference type="HAMAP" id="MF_00144">
    <property type="entry name" value="tRNA_thiouridyl_MnmA"/>
    <property type="match status" value="1"/>
</dbReference>
<dbReference type="CDD" id="cd01998">
    <property type="entry name" value="MnmA_TRMU-like"/>
    <property type="match status" value="1"/>
</dbReference>
<evidence type="ECO:0000256" key="1">
    <source>
        <dbReference type="ARBA" id="ARBA00022555"/>
    </source>
</evidence>
<dbReference type="GO" id="GO:0008168">
    <property type="term" value="F:methyltransferase activity"/>
    <property type="evidence" value="ECO:0007669"/>
    <property type="project" value="UniProtKB-KW"/>
</dbReference>
<dbReference type="InterPro" id="IPR046884">
    <property type="entry name" value="MnmA-like_central"/>
</dbReference>
<evidence type="ECO:0000256" key="5">
    <source>
        <dbReference type="ARBA" id="ARBA00022840"/>
    </source>
</evidence>
<feature type="binding site" evidence="9">
    <location>
        <position position="135"/>
    </location>
    <ligand>
        <name>ATP</name>
        <dbReference type="ChEBI" id="CHEBI:30616"/>
    </ligand>
</feature>
<accession>B0VEY5</accession>
<feature type="domain" description="tRNA-specific 2-thiouridylase MnmA-like C-terminal" evidence="10">
    <location>
        <begin position="286"/>
        <end position="361"/>
    </location>
</feature>
<evidence type="ECO:0000256" key="6">
    <source>
        <dbReference type="ARBA" id="ARBA00022884"/>
    </source>
</evidence>
<keyword evidence="1 9" id="KW-0820">tRNA-binding</keyword>
<dbReference type="STRING" id="459349.CLOAM1161"/>
<dbReference type="AlphaFoldDB" id="B0VEY5"/>
<evidence type="ECO:0000256" key="3">
    <source>
        <dbReference type="ARBA" id="ARBA00022694"/>
    </source>
</evidence>
<evidence type="ECO:0000313" key="12">
    <source>
        <dbReference type="EMBL" id="CAO81023.1"/>
    </source>
</evidence>
<gene>
    <name evidence="12" type="primary">trmU</name>
    <name evidence="9" type="synonym">mnmA</name>
    <name evidence="12" type="ordered locus">CLOAM1161</name>
</gene>
<keyword evidence="12" id="KW-0489">Methyltransferase</keyword>
<comment type="caution">
    <text evidence="9">Lacks conserved residue(s) required for the propagation of feature annotation.</text>
</comment>